<accession>A0A9P7G1U1</accession>
<dbReference type="Pfam" id="PF07942">
    <property type="entry name" value="CARME"/>
    <property type="match status" value="1"/>
</dbReference>
<evidence type="ECO:0000313" key="1">
    <source>
        <dbReference type="EMBL" id="KAG5642542.1"/>
    </source>
</evidence>
<sequence>MALSLNLGFDALLAVFFPLALFAVVLRSNIGLNLRHRAWGTLLDVVSLRARKSSHGPFSLQRAYQSYSQYSRLSAYEISRKHVAYSTLGRAHRRLGNKIGYPAKLDKLKYVTDLNAVVTEGIAGLAAKELGVSESFAGHGAELGRVREALKHFVRDWSEEGAEEREKIFRPILDVLATVDPVERKHKKVLVPGAGLGRLAWEISQLGYDTTANELSFFMNLAFRFLLSADTTPTANEHTLRPYAHWFSHQRSNDSLFRAIHFPDAVPRLSPSFRLAESDFLTLSPPGPQSASTFAWSKSSDDPDAGYDYIATLFFIDTSLNALATVQQVHTLLRPGGTWINLGPLLWTSGGHAKLELSLEEVICVAEEIGFVFQENGGGKTRTVECEYTRDKNAMMRWVYGAEFWVATKSK</sequence>
<dbReference type="Proteomes" id="UP000775547">
    <property type="component" value="Unassembled WGS sequence"/>
</dbReference>
<dbReference type="OrthoDB" id="978at2759"/>
<proteinExistence type="predicted"/>
<dbReference type="GO" id="GO:0008757">
    <property type="term" value="F:S-adenosylmethionine-dependent methyltransferase activity"/>
    <property type="evidence" value="ECO:0007669"/>
    <property type="project" value="InterPro"/>
</dbReference>
<keyword evidence="2" id="KW-1185">Reference proteome</keyword>
<evidence type="ECO:0000313" key="2">
    <source>
        <dbReference type="Proteomes" id="UP000775547"/>
    </source>
</evidence>
<comment type="caution">
    <text evidence="1">The sequence shown here is derived from an EMBL/GenBank/DDBJ whole genome shotgun (WGS) entry which is preliminary data.</text>
</comment>
<evidence type="ECO:0008006" key="3">
    <source>
        <dbReference type="Google" id="ProtNLM"/>
    </source>
</evidence>
<reference evidence="1" key="1">
    <citation type="submission" date="2020-07" db="EMBL/GenBank/DDBJ databases">
        <authorList>
            <person name="Nieuwenhuis M."/>
            <person name="Van De Peppel L.J.J."/>
        </authorList>
    </citation>
    <scope>NUCLEOTIDE SEQUENCE</scope>
    <source>
        <strain evidence="1">AP01</strain>
        <tissue evidence="1">Mycelium</tissue>
    </source>
</reference>
<gene>
    <name evidence="1" type="ORF">DXG03_002580</name>
</gene>
<dbReference type="InterPro" id="IPR029063">
    <property type="entry name" value="SAM-dependent_MTases_sf"/>
</dbReference>
<dbReference type="SMART" id="SM01296">
    <property type="entry name" value="N2227"/>
    <property type="match status" value="1"/>
</dbReference>
<protein>
    <recommendedName>
        <fullName evidence="3">N2227-domain-containing protein</fullName>
    </recommendedName>
</protein>
<dbReference type="InterPro" id="IPR012901">
    <property type="entry name" value="CARME"/>
</dbReference>
<dbReference type="PANTHER" id="PTHR12303">
    <property type="entry name" value="CARNOSINE N-METHYLTRANSFERASE"/>
    <property type="match status" value="1"/>
</dbReference>
<dbReference type="AlphaFoldDB" id="A0A9P7G1U1"/>
<dbReference type="Gene3D" id="3.40.50.150">
    <property type="entry name" value="Vaccinia Virus protein VP39"/>
    <property type="match status" value="1"/>
</dbReference>
<dbReference type="SUPFAM" id="SSF53335">
    <property type="entry name" value="S-adenosyl-L-methionine-dependent methyltransferases"/>
    <property type="match status" value="1"/>
</dbReference>
<name>A0A9P7G1U1_9AGAR</name>
<dbReference type="EMBL" id="JABCKV010000177">
    <property type="protein sequence ID" value="KAG5642542.1"/>
    <property type="molecule type" value="Genomic_DNA"/>
</dbReference>
<dbReference type="PANTHER" id="PTHR12303:SF13">
    <property type="match status" value="1"/>
</dbReference>
<organism evidence="1 2">
    <name type="scientific">Asterophora parasitica</name>
    <dbReference type="NCBI Taxonomy" id="117018"/>
    <lineage>
        <taxon>Eukaryota</taxon>
        <taxon>Fungi</taxon>
        <taxon>Dikarya</taxon>
        <taxon>Basidiomycota</taxon>
        <taxon>Agaricomycotina</taxon>
        <taxon>Agaricomycetes</taxon>
        <taxon>Agaricomycetidae</taxon>
        <taxon>Agaricales</taxon>
        <taxon>Tricholomatineae</taxon>
        <taxon>Lyophyllaceae</taxon>
        <taxon>Asterophora</taxon>
    </lineage>
</organism>
<reference evidence="1" key="2">
    <citation type="submission" date="2021-10" db="EMBL/GenBank/DDBJ databases">
        <title>Phylogenomics reveals ancestral predisposition of the termite-cultivated fungus Termitomyces towards a domesticated lifestyle.</title>
        <authorList>
            <person name="Auxier B."/>
            <person name="Grum-Grzhimaylo A."/>
            <person name="Cardenas M.E."/>
            <person name="Lodge J.D."/>
            <person name="Laessoe T."/>
            <person name="Pedersen O."/>
            <person name="Smith M.E."/>
            <person name="Kuyper T.W."/>
            <person name="Franco-Molano E.A."/>
            <person name="Baroni T.J."/>
            <person name="Aanen D.K."/>
        </authorList>
    </citation>
    <scope>NUCLEOTIDE SEQUENCE</scope>
    <source>
        <strain evidence="1">AP01</strain>
        <tissue evidence="1">Mycelium</tissue>
    </source>
</reference>